<dbReference type="AlphaFoldDB" id="A0AA88HPU4"/>
<dbReference type="EMBL" id="JAVRJZ010000017">
    <property type="protein sequence ID" value="KAK2709607.1"/>
    <property type="molecule type" value="Genomic_DNA"/>
</dbReference>
<evidence type="ECO:0000313" key="2">
    <source>
        <dbReference type="Proteomes" id="UP001187531"/>
    </source>
</evidence>
<organism evidence="1 2">
    <name type="scientific">Artemia franciscana</name>
    <name type="common">Brine shrimp</name>
    <name type="synonym">Artemia sanfranciscana</name>
    <dbReference type="NCBI Taxonomy" id="6661"/>
    <lineage>
        <taxon>Eukaryota</taxon>
        <taxon>Metazoa</taxon>
        <taxon>Ecdysozoa</taxon>
        <taxon>Arthropoda</taxon>
        <taxon>Crustacea</taxon>
        <taxon>Branchiopoda</taxon>
        <taxon>Anostraca</taxon>
        <taxon>Artemiidae</taxon>
        <taxon>Artemia</taxon>
    </lineage>
</organism>
<accession>A0AA88HPU4</accession>
<name>A0AA88HPU4_ARTSF</name>
<evidence type="ECO:0000313" key="1">
    <source>
        <dbReference type="EMBL" id="KAK2709607.1"/>
    </source>
</evidence>
<sequence length="108" mass="12020">MQARIAPGPRAEVRCVALQKCFSLISTCSATWDEKEDILQSSLVILGSYRALIGSQTEQLAHGVYGLMSILDKPAVSQLLVTLSSGPREVFKMEYETYLKYRKYSGKV</sequence>
<keyword evidence="2" id="KW-1185">Reference proteome</keyword>
<protein>
    <submittedName>
        <fullName evidence="1">Uncharacterized protein</fullName>
    </submittedName>
</protein>
<comment type="caution">
    <text evidence="1">The sequence shown here is derived from an EMBL/GenBank/DDBJ whole genome shotgun (WGS) entry which is preliminary data.</text>
</comment>
<proteinExistence type="predicted"/>
<reference evidence="1" key="1">
    <citation type="submission" date="2023-07" db="EMBL/GenBank/DDBJ databases">
        <title>Chromosome-level genome assembly of Artemia franciscana.</title>
        <authorList>
            <person name="Jo E."/>
        </authorList>
    </citation>
    <scope>NUCLEOTIDE SEQUENCE</scope>
    <source>
        <tissue evidence="1">Whole body</tissue>
    </source>
</reference>
<gene>
    <name evidence="1" type="ORF">QYM36_013318</name>
</gene>
<dbReference type="Proteomes" id="UP001187531">
    <property type="component" value="Unassembled WGS sequence"/>
</dbReference>